<dbReference type="EMBL" id="JAHLFU010000114">
    <property type="protein sequence ID" value="MBU3853288.1"/>
    <property type="molecule type" value="Genomic_DNA"/>
</dbReference>
<reference evidence="2" key="1">
    <citation type="journal article" date="2021" name="PeerJ">
        <title>Extensive microbial diversity within the chicken gut microbiome revealed by metagenomics and culture.</title>
        <authorList>
            <person name="Gilroy R."/>
            <person name="Ravi A."/>
            <person name="Getino M."/>
            <person name="Pursley I."/>
            <person name="Horton D.L."/>
            <person name="Alikhan N.F."/>
            <person name="Baker D."/>
            <person name="Gharbi K."/>
            <person name="Hall N."/>
            <person name="Watson M."/>
            <person name="Adriaenssens E.M."/>
            <person name="Foster-Nyarko E."/>
            <person name="Jarju S."/>
            <person name="Secka A."/>
            <person name="Antonio M."/>
            <person name="Oren A."/>
            <person name="Chaudhuri R.R."/>
            <person name="La Ragione R."/>
            <person name="Hildebrand F."/>
            <person name="Pallen M.J."/>
        </authorList>
    </citation>
    <scope>NUCLEOTIDE SEQUENCE</scope>
    <source>
        <strain evidence="2">G3-2149</strain>
    </source>
</reference>
<organism evidence="2 3">
    <name type="scientific">Candidatus Paraprevotella stercoravium</name>
    <dbReference type="NCBI Taxonomy" id="2838725"/>
    <lineage>
        <taxon>Bacteria</taxon>
        <taxon>Pseudomonadati</taxon>
        <taxon>Bacteroidota</taxon>
        <taxon>Bacteroidia</taxon>
        <taxon>Bacteroidales</taxon>
        <taxon>Prevotellaceae</taxon>
        <taxon>Paraprevotella</taxon>
    </lineage>
</organism>
<feature type="signal peptide" evidence="1">
    <location>
        <begin position="1"/>
        <end position="18"/>
    </location>
</feature>
<sequence>MKRLLFLLLCAVSISLQAQEYSQLSGRIIDAFTGESLDSVQVNILTQDSVPVTQFTTRYQIFLNRIEPPINGTFIFKFSKEGYQNLYKKIRIRYIKNRKYAYSLGYIKMDKKNLIHMKEVSVNATMIRMVYKGDTLIYNAAAFKTAQGSMLDRLIAMLPGFELHPNGQIFVNGRQVSSLLINGEDFFKGTPSVALN</sequence>
<dbReference type="AlphaFoldDB" id="A0A9E2L7R1"/>
<reference evidence="2" key="2">
    <citation type="submission" date="2021-04" db="EMBL/GenBank/DDBJ databases">
        <authorList>
            <person name="Gilroy R."/>
        </authorList>
    </citation>
    <scope>NUCLEOTIDE SEQUENCE</scope>
    <source>
        <strain evidence="2">G3-2149</strain>
    </source>
</reference>
<keyword evidence="1" id="KW-0732">Signal</keyword>
<comment type="caution">
    <text evidence="2">The sequence shown here is derived from an EMBL/GenBank/DDBJ whole genome shotgun (WGS) entry which is preliminary data.</text>
</comment>
<accession>A0A9E2L7R1</accession>
<dbReference type="Proteomes" id="UP000823865">
    <property type="component" value="Unassembled WGS sequence"/>
</dbReference>
<proteinExistence type="predicted"/>
<feature type="chain" id="PRO_5038803292" evidence="1">
    <location>
        <begin position="19"/>
        <end position="196"/>
    </location>
</feature>
<gene>
    <name evidence="2" type="ORF">H9789_05630</name>
</gene>
<feature type="non-terminal residue" evidence="2">
    <location>
        <position position="196"/>
    </location>
</feature>
<evidence type="ECO:0000313" key="2">
    <source>
        <dbReference type="EMBL" id="MBU3853288.1"/>
    </source>
</evidence>
<evidence type="ECO:0000313" key="3">
    <source>
        <dbReference type="Proteomes" id="UP000823865"/>
    </source>
</evidence>
<protein>
    <submittedName>
        <fullName evidence="2">Uncharacterized protein</fullName>
    </submittedName>
</protein>
<evidence type="ECO:0000256" key="1">
    <source>
        <dbReference type="SAM" id="SignalP"/>
    </source>
</evidence>
<name>A0A9E2L7R1_9BACT</name>